<evidence type="ECO:0000256" key="7">
    <source>
        <dbReference type="RuleBase" id="RU000304"/>
    </source>
</evidence>
<name>A0A0H5QKM1_9EUKA</name>
<feature type="binding site" evidence="6">
    <location>
        <position position="123"/>
    </location>
    <ligand>
        <name>ATP</name>
        <dbReference type="ChEBI" id="CHEBI:30616"/>
    </ligand>
</feature>
<dbReference type="InterPro" id="IPR021922">
    <property type="entry name" value="Par3/HAL_N"/>
</dbReference>
<dbReference type="InterPro" id="IPR008271">
    <property type="entry name" value="Ser/Thr_kinase_AS"/>
</dbReference>
<keyword evidence="7" id="KW-0723">Serine/threonine-protein kinase</keyword>
<dbReference type="EMBL" id="HACM01001414">
    <property type="protein sequence ID" value="CRZ01856.1"/>
    <property type="molecule type" value="Transcribed_RNA"/>
</dbReference>
<dbReference type="InterPro" id="IPR000719">
    <property type="entry name" value="Prot_kinase_dom"/>
</dbReference>
<dbReference type="PROSITE" id="PS50011">
    <property type="entry name" value="PROTEIN_KINASE_DOM"/>
    <property type="match status" value="1"/>
</dbReference>
<dbReference type="AlphaFoldDB" id="A0A0H5QKM1"/>
<evidence type="ECO:0000313" key="9">
    <source>
        <dbReference type="EMBL" id="CRZ01856.1"/>
    </source>
</evidence>
<dbReference type="Gene3D" id="3.30.200.20">
    <property type="entry name" value="Phosphorylase Kinase, domain 1"/>
    <property type="match status" value="1"/>
</dbReference>
<feature type="domain" description="Protein kinase" evidence="8">
    <location>
        <begin position="94"/>
        <end position="376"/>
    </location>
</feature>
<dbReference type="SMART" id="SM00220">
    <property type="entry name" value="S_TKc"/>
    <property type="match status" value="1"/>
</dbReference>
<dbReference type="InterPro" id="IPR017441">
    <property type="entry name" value="Protein_kinase_ATP_BS"/>
</dbReference>
<dbReference type="PROSITE" id="PS00107">
    <property type="entry name" value="PROTEIN_KINASE_ATP"/>
    <property type="match status" value="1"/>
</dbReference>
<evidence type="ECO:0000256" key="3">
    <source>
        <dbReference type="ARBA" id="ARBA00022777"/>
    </source>
</evidence>
<dbReference type="CDD" id="cd14014">
    <property type="entry name" value="STKc_PknB_like"/>
    <property type="match status" value="1"/>
</dbReference>
<dbReference type="Pfam" id="PF12053">
    <property type="entry name" value="Par3_HAL_N_term"/>
    <property type="match status" value="1"/>
</dbReference>
<keyword evidence="1" id="KW-0808">Transferase</keyword>
<dbReference type="GO" id="GO:0005524">
    <property type="term" value="F:ATP binding"/>
    <property type="evidence" value="ECO:0007669"/>
    <property type="project" value="UniProtKB-UniRule"/>
</dbReference>
<keyword evidence="2 6" id="KW-0547">Nucleotide-binding</keyword>
<dbReference type="PANTHER" id="PTHR43289:SF34">
    <property type="entry name" value="SERINE_THREONINE-PROTEIN KINASE YBDM-RELATED"/>
    <property type="match status" value="1"/>
</dbReference>
<evidence type="ECO:0000256" key="6">
    <source>
        <dbReference type="PROSITE-ProRule" id="PRU10141"/>
    </source>
</evidence>
<keyword evidence="4 6" id="KW-0067">ATP-binding</keyword>
<evidence type="ECO:0000256" key="5">
    <source>
        <dbReference type="ARBA" id="ARBA00039067"/>
    </source>
</evidence>
<dbReference type="GO" id="GO:0004674">
    <property type="term" value="F:protein serine/threonine kinase activity"/>
    <property type="evidence" value="ECO:0007669"/>
    <property type="project" value="UniProtKB-KW"/>
</dbReference>
<proteinExistence type="inferred from homology"/>
<dbReference type="EC" id="2.7.11.34" evidence="5"/>
<keyword evidence="3" id="KW-0418">Kinase</keyword>
<dbReference type="InterPro" id="IPR011009">
    <property type="entry name" value="Kinase-like_dom_sf"/>
</dbReference>
<accession>A0A0H5QKM1</accession>
<organism evidence="9">
    <name type="scientific">Spongospora subterranea</name>
    <dbReference type="NCBI Taxonomy" id="70186"/>
    <lineage>
        <taxon>Eukaryota</taxon>
        <taxon>Sar</taxon>
        <taxon>Rhizaria</taxon>
        <taxon>Endomyxa</taxon>
        <taxon>Phytomyxea</taxon>
        <taxon>Plasmodiophorida</taxon>
        <taxon>Plasmodiophoridae</taxon>
        <taxon>Spongospora</taxon>
    </lineage>
</organism>
<reference evidence="9" key="1">
    <citation type="submission" date="2015-04" db="EMBL/GenBank/DDBJ databases">
        <title>The genome sequence of the plant pathogenic Rhizarian Plasmodiophora brassicae reveals insights in its biotrophic life cycle and the origin of chitin synthesis.</title>
        <authorList>
            <person name="Schwelm A."/>
            <person name="Fogelqvist J."/>
            <person name="Knaust A."/>
            <person name="Julke S."/>
            <person name="Lilja T."/>
            <person name="Dhandapani V."/>
            <person name="Bonilla-Rosso G."/>
            <person name="Karlsson M."/>
            <person name="Shevchenko A."/>
            <person name="Choi S.R."/>
            <person name="Kim H.G."/>
            <person name="Park J.Y."/>
            <person name="Lim Y.P."/>
            <person name="Ludwig-Muller J."/>
            <person name="Dixelius C."/>
        </authorList>
    </citation>
    <scope>NUCLEOTIDE SEQUENCE</scope>
    <source>
        <tissue evidence="9">Potato root galls</tissue>
    </source>
</reference>
<evidence type="ECO:0000256" key="4">
    <source>
        <dbReference type="ARBA" id="ARBA00022840"/>
    </source>
</evidence>
<evidence type="ECO:0000256" key="2">
    <source>
        <dbReference type="ARBA" id="ARBA00022741"/>
    </source>
</evidence>
<evidence type="ECO:0000259" key="8">
    <source>
        <dbReference type="PROSITE" id="PS50011"/>
    </source>
</evidence>
<evidence type="ECO:0000256" key="1">
    <source>
        <dbReference type="ARBA" id="ARBA00022679"/>
    </source>
</evidence>
<protein>
    <recommendedName>
        <fullName evidence="5">NEK6-subfamily protein kinase</fullName>
        <ecNumber evidence="5">2.7.11.34</ecNumber>
    </recommendedName>
</protein>
<dbReference type="Gene3D" id="1.10.510.10">
    <property type="entry name" value="Transferase(Phosphotransferase) domain 1"/>
    <property type="match status" value="1"/>
</dbReference>
<dbReference type="PROSITE" id="PS00108">
    <property type="entry name" value="PROTEIN_KINASE_ST"/>
    <property type="match status" value="1"/>
</dbReference>
<dbReference type="SUPFAM" id="SSF56112">
    <property type="entry name" value="Protein kinase-like (PK-like)"/>
    <property type="match status" value="1"/>
</dbReference>
<dbReference type="Pfam" id="PF00069">
    <property type="entry name" value="Pkinase"/>
    <property type="match status" value="1"/>
</dbReference>
<dbReference type="Gene3D" id="3.10.20.90">
    <property type="entry name" value="Phosphatidylinositol 3-kinase Catalytic Subunit, Chain A, domain 1"/>
    <property type="match status" value="1"/>
</dbReference>
<sequence length="394" mass="44072">MWVTVVVGGALKIRIPCGEGCQRIGWLQAETIRRWGERKEHEPLRILEMKTVTNAGLDPDDQIADVLSDGDTVIAVLKTSFDRVMVGDMFAHRYYITGIIGEGTYGHVFKARDLELERGVALKCLKKSKANRLNTKRFLREARLTASLGSHANIVTVYDTGCADDGTLFLVMELLHGESMGQFVDRHIERRTPIHESVYVEIFLAILAGLNAAHSNIPPIIHRDLKPDNVYLSKHPDSTDHFIPVLLDFGIAVSAEKSQDTAACGTRMYSSPEQTRKGAKIDARSDLWSIGVMLYQCATLLVDVPFDPFDLRLSSGSYPILIYVLFIRFPEFSVPDVREHSVGTLSQGMALIIMKSLEVDPNQRFQSALKFREALLELPSMRQLDPKSSSLSRL</sequence>
<comment type="similarity">
    <text evidence="7">Belongs to the protein kinase superfamily.</text>
</comment>
<dbReference type="PANTHER" id="PTHR43289">
    <property type="entry name" value="MITOGEN-ACTIVATED PROTEIN KINASE KINASE KINASE 20-RELATED"/>
    <property type="match status" value="1"/>
</dbReference>